<dbReference type="Proteomes" id="UP001605261">
    <property type="component" value="Unassembled WGS sequence"/>
</dbReference>
<feature type="domain" description="Antitoxin SocA-like Panacea" evidence="1">
    <location>
        <begin position="23"/>
        <end position="114"/>
    </location>
</feature>
<gene>
    <name evidence="2" type="ORF">ACEU0G_000520</name>
</gene>
<protein>
    <submittedName>
        <fullName evidence="2">Panacea domain-containing protein</fullName>
    </submittedName>
</protein>
<sequence>MASVIAVAKFILERTGEVSAMKLQKLVYYSQAWHMVWEDEPLFDEDFQAWANGPVLPALYARHRGQFKVDASVVADAVEVMPENAAKNIEKVLGFYGTKSGFWLSNLTHSERPWLEARGETAIGDRSEAVISKAAMAEYYGSL</sequence>
<comment type="caution">
    <text evidence="2">The sequence shown here is derived from an EMBL/GenBank/DDBJ whole genome shotgun (WGS) entry which is preliminary data.</text>
</comment>
<reference evidence="2 3" key="1">
    <citation type="submission" date="2024-09" db="EMBL/GenBank/DDBJ databases">
        <authorList>
            <consortium name="All-Russian atlas of soil microorganisms"/>
            <consortium name="as a basis for the search for new antimicrobial producers and enzymes with unique properties"/>
            <person name="Sokolova E.A."/>
            <person name="Voronina E.N."/>
        </authorList>
    </citation>
    <scope>NUCLEOTIDE SEQUENCE [LARGE SCALE GENOMIC DNA]</scope>
    <source>
        <strain evidence="2 3">AF-22b-331.1</strain>
    </source>
</reference>
<name>A0ABW7D0A4_9GAMM</name>
<organism evidence="2 3">
    <name type="scientific">Stenotrophomonas nematodicola</name>
    <dbReference type="NCBI Taxonomy" id="2656746"/>
    <lineage>
        <taxon>Bacteria</taxon>
        <taxon>Pseudomonadati</taxon>
        <taxon>Pseudomonadota</taxon>
        <taxon>Gammaproteobacteria</taxon>
        <taxon>Lysobacterales</taxon>
        <taxon>Lysobacteraceae</taxon>
        <taxon>Stenotrophomonas</taxon>
    </lineage>
</organism>
<dbReference type="RefSeq" id="WP_394164192.1">
    <property type="nucleotide sequence ID" value="NZ_JBHGCJ010000013.1"/>
</dbReference>
<dbReference type="EMBL" id="JBHGCJ010000013">
    <property type="protein sequence ID" value="MFG6110642.1"/>
    <property type="molecule type" value="Genomic_DNA"/>
</dbReference>
<dbReference type="Pfam" id="PF13274">
    <property type="entry name" value="SocA_Panacea"/>
    <property type="match status" value="1"/>
</dbReference>
<dbReference type="InterPro" id="IPR025272">
    <property type="entry name" value="SocA_Panacea"/>
</dbReference>
<keyword evidence="3" id="KW-1185">Reference proteome</keyword>
<evidence type="ECO:0000313" key="3">
    <source>
        <dbReference type="Proteomes" id="UP001605261"/>
    </source>
</evidence>
<proteinExistence type="predicted"/>
<evidence type="ECO:0000259" key="1">
    <source>
        <dbReference type="Pfam" id="PF13274"/>
    </source>
</evidence>
<evidence type="ECO:0000313" key="2">
    <source>
        <dbReference type="EMBL" id="MFG6110642.1"/>
    </source>
</evidence>
<accession>A0ABW7D0A4</accession>